<dbReference type="InterPro" id="IPR052031">
    <property type="entry name" value="Membrane_Transporter-Flippase"/>
</dbReference>
<evidence type="ECO:0000256" key="2">
    <source>
        <dbReference type="ARBA" id="ARBA00022448"/>
    </source>
</evidence>
<feature type="transmembrane region" description="Helical" evidence="7">
    <location>
        <begin position="131"/>
        <end position="153"/>
    </location>
</feature>
<comment type="caution">
    <text evidence="8">The sequence shown here is derived from an EMBL/GenBank/DDBJ whole genome shotgun (WGS) entry which is preliminary data.</text>
</comment>
<name>A0A8J6IVJ7_9FIRM</name>
<dbReference type="GO" id="GO:0005886">
    <property type="term" value="C:plasma membrane"/>
    <property type="evidence" value="ECO:0007669"/>
    <property type="project" value="UniProtKB-SubCell"/>
</dbReference>
<dbReference type="InterPro" id="IPR048279">
    <property type="entry name" value="MdtK-like"/>
</dbReference>
<evidence type="ECO:0000313" key="8">
    <source>
        <dbReference type="EMBL" id="MBC5716074.1"/>
    </source>
</evidence>
<feature type="transmembrane region" description="Helical" evidence="7">
    <location>
        <begin position="165"/>
        <end position="186"/>
    </location>
</feature>
<keyword evidence="3" id="KW-1003">Cell membrane</keyword>
<keyword evidence="5 7" id="KW-1133">Transmembrane helix</keyword>
<evidence type="ECO:0000256" key="5">
    <source>
        <dbReference type="ARBA" id="ARBA00022989"/>
    </source>
</evidence>
<feature type="transmembrane region" description="Helical" evidence="7">
    <location>
        <begin position="414"/>
        <end position="437"/>
    </location>
</feature>
<proteinExistence type="predicted"/>
<dbReference type="EMBL" id="JACOPN010000001">
    <property type="protein sequence ID" value="MBC5716074.1"/>
    <property type="molecule type" value="Genomic_DNA"/>
</dbReference>
<protein>
    <submittedName>
        <fullName evidence="8">MATE family efflux transporter</fullName>
    </submittedName>
</protein>
<evidence type="ECO:0000256" key="1">
    <source>
        <dbReference type="ARBA" id="ARBA00004651"/>
    </source>
</evidence>
<sequence length="451" mass="48404">MTKDLTTGSPMKLILAFALPTLCGMLFQQFYNLVDTMIVGKLLGAQALAAVGSTGSINFFVIGFCMGVCNGFAIPVAQRMGAKEYSQMRRFVVNAAYLSALFALVLTVVTGLFCRNILVVMRTPADIIDNAYAYIFVIFMGIPATFLYNLLAAVIRSLGDSKTPVYFLALSSFLNIFLDFTLILYFKAGVAGAAIATVTSQTVSGLACLVYMRKKYTILRTGKEERRLDGHSCRTLCMMGIPMGLQYSITAIGSIVLQSAVNTLGSTYVAAVAAGAKLFQLLACPYDAMGAAMATYCGQNVGAAKLDRLSQGVRSCSLLGLVYAVIALVGMLLFAPACAMLFLDPGEEQLALLVRLTAQYITTLAAFFFPLALVNILRFSIQGMGYSMFAILAGVLEMLARTAVGSIFVPLFGYTAACFASPAAWLCADLFLLPACIHCIRRLRKLFPATA</sequence>
<dbReference type="InterPro" id="IPR002528">
    <property type="entry name" value="MATE_fam"/>
</dbReference>
<feature type="transmembrane region" description="Helical" evidence="7">
    <location>
        <begin position="43"/>
        <end position="74"/>
    </location>
</feature>
<dbReference type="PIRSF" id="PIRSF006603">
    <property type="entry name" value="DinF"/>
    <property type="match status" value="1"/>
</dbReference>
<keyword evidence="6 7" id="KW-0472">Membrane</keyword>
<feature type="transmembrane region" description="Helical" evidence="7">
    <location>
        <begin position="389"/>
        <end position="408"/>
    </location>
</feature>
<dbReference type="GO" id="GO:0042910">
    <property type="term" value="F:xenobiotic transmembrane transporter activity"/>
    <property type="evidence" value="ECO:0007669"/>
    <property type="project" value="InterPro"/>
</dbReference>
<dbReference type="RefSeq" id="WP_186877555.1">
    <property type="nucleotide sequence ID" value="NZ_JACOPN010000001.1"/>
</dbReference>
<keyword evidence="9" id="KW-1185">Reference proteome</keyword>
<feature type="transmembrane region" description="Helical" evidence="7">
    <location>
        <begin position="318"/>
        <end position="343"/>
    </location>
</feature>
<accession>A0A8J6IVJ7</accession>
<evidence type="ECO:0000256" key="6">
    <source>
        <dbReference type="ARBA" id="ARBA00023136"/>
    </source>
</evidence>
<comment type="subcellular location">
    <subcellularLocation>
        <location evidence="1">Cell membrane</location>
        <topology evidence="1">Multi-pass membrane protein</topology>
    </subcellularLocation>
</comment>
<keyword evidence="4 7" id="KW-0812">Transmembrane</keyword>
<dbReference type="PANTHER" id="PTHR43549:SF3">
    <property type="entry name" value="MULTIDRUG RESISTANCE PROTEIN YPNP-RELATED"/>
    <property type="match status" value="1"/>
</dbReference>
<evidence type="ECO:0000256" key="3">
    <source>
        <dbReference type="ARBA" id="ARBA00022475"/>
    </source>
</evidence>
<dbReference type="AlphaFoldDB" id="A0A8J6IVJ7"/>
<reference evidence="8" key="1">
    <citation type="submission" date="2020-08" db="EMBL/GenBank/DDBJ databases">
        <title>Genome public.</title>
        <authorList>
            <person name="Liu C."/>
            <person name="Sun Q."/>
        </authorList>
    </citation>
    <scope>NUCLEOTIDE SEQUENCE</scope>
    <source>
        <strain evidence="8">BX5</strain>
    </source>
</reference>
<feature type="transmembrane region" description="Helical" evidence="7">
    <location>
        <begin position="358"/>
        <end position="377"/>
    </location>
</feature>
<dbReference type="Proteomes" id="UP000602260">
    <property type="component" value="Unassembled WGS sequence"/>
</dbReference>
<dbReference type="CDD" id="cd13138">
    <property type="entry name" value="MATE_yoeA_like"/>
    <property type="match status" value="1"/>
</dbReference>
<evidence type="ECO:0000313" key="9">
    <source>
        <dbReference type="Proteomes" id="UP000602260"/>
    </source>
</evidence>
<organism evidence="8 9">
    <name type="scientific">Flintibacter faecis</name>
    <dbReference type="NCBI Taxonomy" id="2763047"/>
    <lineage>
        <taxon>Bacteria</taxon>
        <taxon>Bacillati</taxon>
        <taxon>Bacillota</taxon>
        <taxon>Clostridia</taxon>
        <taxon>Eubacteriales</taxon>
        <taxon>Flintibacter</taxon>
    </lineage>
</organism>
<gene>
    <name evidence="8" type="ORF">H8S55_01820</name>
</gene>
<dbReference type="PANTHER" id="PTHR43549">
    <property type="entry name" value="MULTIDRUG RESISTANCE PROTEIN YPNP-RELATED"/>
    <property type="match status" value="1"/>
</dbReference>
<feature type="transmembrane region" description="Helical" evidence="7">
    <location>
        <begin position="12"/>
        <end position="31"/>
    </location>
</feature>
<dbReference type="GO" id="GO:0015297">
    <property type="term" value="F:antiporter activity"/>
    <property type="evidence" value="ECO:0007669"/>
    <property type="project" value="InterPro"/>
</dbReference>
<feature type="transmembrane region" description="Helical" evidence="7">
    <location>
        <begin position="95"/>
        <end position="119"/>
    </location>
</feature>
<feature type="transmembrane region" description="Helical" evidence="7">
    <location>
        <begin position="192"/>
        <end position="212"/>
    </location>
</feature>
<keyword evidence="2" id="KW-0813">Transport</keyword>
<evidence type="ECO:0000256" key="7">
    <source>
        <dbReference type="SAM" id="Phobius"/>
    </source>
</evidence>
<dbReference type="Pfam" id="PF01554">
    <property type="entry name" value="MatE"/>
    <property type="match status" value="2"/>
</dbReference>
<evidence type="ECO:0000256" key="4">
    <source>
        <dbReference type="ARBA" id="ARBA00022692"/>
    </source>
</evidence>
<dbReference type="NCBIfam" id="TIGR00797">
    <property type="entry name" value="matE"/>
    <property type="match status" value="1"/>
</dbReference>